<reference evidence="5 6" key="1">
    <citation type="submission" date="2019-07" db="EMBL/GenBank/DDBJ databases">
        <title>Whole genome shotgun sequence of Segetibacter aerophilus NBRC 106135.</title>
        <authorList>
            <person name="Hosoyama A."/>
            <person name="Uohara A."/>
            <person name="Ohji S."/>
            <person name="Ichikawa N."/>
        </authorList>
    </citation>
    <scope>NUCLEOTIDE SEQUENCE [LARGE SCALE GENOMIC DNA]</scope>
    <source>
        <strain evidence="5 6">NBRC 106135</strain>
    </source>
</reference>
<keyword evidence="3" id="KW-0804">Transcription</keyword>
<evidence type="ECO:0000313" key="5">
    <source>
        <dbReference type="EMBL" id="GEO08449.1"/>
    </source>
</evidence>
<keyword evidence="6" id="KW-1185">Reference proteome</keyword>
<dbReference type="Proteomes" id="UP000321513">
    <property type="component" value="Unassembled WGS sequence"/>
</dbReference>
<dbReference type="PANTHER" id="PTHR47893:SF1">
    <property type="entry name" value="REGULATORY PROTEIN PCHR"/>
    <property type="match status" value="1"/>
</dbReference>
<dbReference type="AlphaFoldDB" id="A0A512B934"/>
<dbReference type="PANTHER" id="PTHR47893">
    <property type="entry name" value="REGULATORY PROTEIN PCHR"/>
    <property type="match status" value="1"/>
</dbReference>
<accession>A0A512B934</accession>
<comment type="caution">
    <text evidence="5">The sequence shown here is derived from an EMBL/GenBank/DDBJ whole genome shotgun (WGS) entry which is preliminary data.</text>
</comment>
<dbReference type="SUPFAM" id="SSF46689">
    <property type="entry name" value="Homeodomain-like"/>
    <property type="match status" value="1"/>
</dbReference>
<dbReference type="PROSITE" id="PS01124">
    <property type="entry name" value="HTH_ARAC_FAMILY_2"/>
    <property type="match status" value="1"/>
</dbReference>
<keyword evidence="1" id="KW-0805">Transcription regulation</keyword>
<dbReference type="RefSeq" id="WP_147202506.1">
    <property type="nucleotide sequence ID" value="NZ_BJYT01000002.1"/>
</dbReference>
<dbReference type="PROSITE" id="PS00041">
    <property type="entry name" value="HTH_ARAC_FAMILY_1"/>
    <property type="match status" value="1"/>
</dbReference>
<name>A0A512B934_9BACT</name>
<dbReference type="Gene3D" id="1.10.10.60">
    <property type="entry name" value="Homeodomain-like"/>
    <property type="match status" value="2"/>
</dbReference>
<evidence type="ECO:0000256" key="1">
    <source>
        <dbReference type="ARBA" id="ARBA00023015"/>
    </source>
</evidence>
<dbReference type="InterPro" id="IPR009057">
    <property type="entry name" value="Homeodomain-like_sf"/>
</dbReference>
<dbReference type="EMBL" id="BJYT01000002">
    <property type="protein sequence ID" value="GEO08449.1"/>
    <property type="molecule type" value="Genomic_DNA"/>
</dbReference>
<gene>
    <name evidence="5" type="ORF">SAE01_09450</name>
</gene>
<evidence type="ECO:0000256" key="2">
    <source>
        <dbReference type="ARBA" id="ARBA00023125"/>
    </source>
</evidence>
<sequence>MVKIEFDHTDYAELLDYYAAAFKTKVKNNKLELPSDVGTGFIKLIELPNGLQGLVSDYTVSQDMLLTRSKINKDYFTLRFDEVIIPDAAAIDTVDASMPEINPVRSAVFLGSTKFDWMFLSTKGTRVKGVNILFSKEWLEQFLEVESVGDLIKKYLSLKMSAFNYEPMDMEYKRILAEIVETNVDPAFETLIIQNRVMLLLERFFTRIYYKMSDMHFDVKLSNEDINRLKMIEKELVKDFSIEPPGITKLARLAAMSPSKLKNSFKEIYGLPVYQYFQKHRMNKAKAMLLSRKYSVREVGIELGYSNLSNFAKAFKKSFDQLPSDLLDR</sequence>
<dbReference type="InterPro" id="IPR053142">
    <property type="entry name" value="PchR_regulatory_protein"/>
</dbReference>
<dbReference type="GO" id="GO:0043565">
    <property type="term" value="F:sequence-specific DNA binding"/>
    <property type="evidence" value="ECO:0007669"/>
    <property type="project" value="InterPro"/>
</dbReference>
<feature type="domain" description="HTH araC/xylS-type" evidence="4">
    <location>
        <begin position="226"/>
        <end position="329"/>
    </location>
</feature>
<keyword evidence="2" id="KW-0238">DNA-binding</keyword>
<dbReference type="InterPro" id="IPR018060">
    <property type="entry name" value="HTH_AraC"/>
</dbReference>
<protein>
    <recommendedName>
        <fullName evidence="4">HTH araC/xylS-type domain-containing protein</fullName>
    </recommendedName>
</protein>
<dbReference type="GO" id="GO:0003700">
    <property type="term" value="F:DNA-binding transcription factor activity"/>
    <property type="evidence" value="ECO:0007669"/>
    <property type="project" value="InterPro"/>
</dbReference>
<dbReference type="SMART" id="SM00342">
    <property type="entry name" value="HTH_ARAC"/>
    <property type="match status" value="1"/>
</dbReference>
<organism evidence="5 6">
    <name type="scientific">Segetibacter aerophilus</name>
    <dbReference type="NCBI Taxonomy" id="670293"/>
    <lineage>
        <taxon>Bacteria</taxon>
        <taxon>Pseudomonadati</taxon>
        <taxon>Bacteroidota</taxon>
        <taxon>Chitinophagia</taxon>
        <taxon>Chitinophagales</taxon>
        <taxon>Chitinophagaceae</taxon>
        <taxon>Segetibacter</taxon>
    </lineage>
</organism>
<proteinExistence type="predicted"/>
<dbReference type="Pfam" id="PF12833">
    <property type="entry name" value="HTH_18"/>
    <property type="match status" value="1"/>
</dbReference>
<dbReference type="OrthoDB" id="1156172at2"/>
<evidence type="ECO:0000256" key="3">
    <source>
        <dbReference type="ARBA" id="ARBA00023163"/>
    </source>
</evidence>
<evidence type="ECO:0000259" key="4">
    <source>
        <dbReference type="PROSITE" id="PS01124"/>
    </source>
</evidence>
<evidence type="ECO:0000313" key="6">
    <source>
        <dbReference type="Proteomes" id="UP000321513"/>
    </source>
</evidence>
<dbReference type="InterPro" id="IPR018062">
    <property type="entry name" value="HTH_AraC-typ_CS"/>
</dbReference>